<gene>
    <name evidence="2" type="ORF">B0H17DRAFT_1053597</name>
</gene>
<name>A0AAD7GNU7_MYCRO</name>
<evidence type="ECO:0000313" key="3">
    <source>
        <dbReference type="Proteomes" id="UP001221757"/>
    </source>
</evidence>
<feature type="region of interest" description="Disordered" evidence="1">
    <location>
        <begin position="327"/>
        <end position="354"/>
    </location>
</feature>
<feature type="compositionally biased region" description="Polar residues" evidence="1">
    <location>
        <begin position="235"/>
        <end position="245"/>
    </location>
</feature>
<accession>A0AAD7GNU7</accession>
<feature type="region of interest" description="Disordered" evidence="1">
    <location>
        <begin position="445"/>
        <end position="474"/>
    </location>
</feature>
<keyword evidence="3" id="KW-1185">Reference proteome</keyword>
<feature type="compositionally biased region" description="Low complexity" evidence="1">
    <location>
        <begin position="264"/>
        <end position="274"/>
    </location>
</feature>
<dbReference type="Proteomes" id="UP001221757">
    <property type="component" value="Unassembled WGS sequence"/>
</dbReference>
<feature type="compositionally biased region" description="Pro residues" evidence="1">
    <location>
        <begin position="381"/>
        <end position="394"/>
    </location>
</feature>
<dbReference type="AlphaFoldDB" id="A0AAD7GNU7"/>
<feature type="compositionally biased region" description="Polar residues" evidence="1">
    <location>
        <begin position="45"/>
        <end position="68"/>
    </location>
</feature>
<proteinExistence type="predicted"/>
<comment type="caution">
    <text evidence="2">The sequence shown here is derived from an EMBL/GenBank/DDBJ whole genome shotgun (WGS) entry which is preliminary data.</text>
</comment>
<feature type="region of interest" description="Disordered" evidence="1">
    <location>
        <begin position="372"/>
        <end position="394"/>
    </location>
</feature>
<feature type="region of interest" description="Disordered" evidence="1">
    <location>
        <begin position="1"/>
        <end position="280"/>
    </location>
</feature>
<reference evidence="2" key="1">
    <citation type="submission" date="2023-03" db="EMBL/GenBank/DDBJ databases">
        <title>Massive genome expansion in bonnet fungi (Mycena s.s.) driven by repeated elements and novel gene families across ecological guilds.</title>
        <authorList>
            <consortium name="Lawrence Berkeley National Laboratory"/>
            <person name="Harder C.B."/>
            <person name="Miyauchi S."/>
            <person name="Viragh M."/>
            <person name="Kuo A."/>
            <person name="Thoen E."/>
            <person name="Andreopoulos B."/>
            <person name="Lu D."/>
            <person name="Skrede I."/>
            <person name="Drula E."/>
            <person name="Henrissat B."/>
            <person name="Morin E."/>
            <person name="Kohler A."/>
            <person name="Barry K."/>
            <person name="LaButti K."/>
            <person name="Morin E."/>
            <person name="Salamov A."/>
            <person name="Lipzen A."/>
            <person name="Mereny Z."/>
            <person name="Hegedus B."/>
            <person name="Baldrian P."/>
            <person name="Stursova M."/>
            <person name="Weitz H."/>
            <person name="Taylor A."/>
            <person name="Grigoriev I.V."/>
            <person name="Nagy L.G."/>
            <person name="Martin F."/>
            <person name="Kauserud H."/>
        </authorList>
    </citation>
    <scope>NUCLEOTIDE SEQUENCE</scope>
    <source>
        <strain evidence="2">CBHHK067</strain>
    </source>
</reference>
<organism evidence="2 3">
    <name type="scientific">Mycena rosella</name>
    <name type="common">Pink bonnet</name>
    <name type="synonym">Agaricus rosellus</name>
    <dbReference type="NCBI Taxonomy" id="1033263"/>
    <lineage>
        <taxon>Eukaryota</taxon>
        <taxon>Fungi</taxon>
        <taxon>Dikarya</taxon>
        <taxon>Basidiomycota</taxon>
        <taxon>Agaricomycotina</taxon>
        <taxon>Agaricomycetes</taxon>
        <taxon>Agaricomycetidae</taxon>
        <taxon>Agaricales</taxon>
        <taxon>Marasmiineae</taxon>
        <taxon>Mycenaceae</taxon>
        <taxon>Mycena</taxon>
    </lineage>
</organism>
<feature type="compositionally biased region" description="Low complexity" evidence="1">
    <location>
        <begin position="69"/>
        <end position="108"/>
    </location>
</feature>
<feature type="compositionally biased region" description="Pro residues" evidence="1">
    <location>
        <begin position="328"/>
        <end position="348"/>
    </location>
</feature>
<protein>
    <submittedName>
        <fullName evidence="2">Uncharacterized protein</fullName>
    </submittedName>
</protein>
<feature type="compositionally biased region" description="Polar residues" evidence="1">
    <location>
        <begin position="24"/>
        <end position="36"/>
    </location>
</feature>
<evidence type="ECO:0000313" key="2">
    <source>
        <dbReference type="EMBL" id="KAJ7696528.1"/>
    </source>
</evidence>
<evidence type="ECO:0000256" key="1">
    <source>
        <dbReference type="SAM" id="MobiDB-lite"/>
    </source>
</evidence>
<sequence>MTVTSECSASLRGTVASPAPTGVCSPQTDLLYSSGSPPELHSYSRPLSPSTLQASVLSTPSMAGQLTHSTVPSSSGSSPPRSAASARSPVDPAAQSPARFSRTSSRSSLMTMMVGCSRRRSPSPGQRSCVAGSSPSPMVPSLTLPSTLPRPASPASPTRRYCAISSPAKPTSDGAAPALSSVLPPGHPLAQLRAIGPTGNSIPRLRRSPHCSSRQRALPSPVPTPSEPSTTASSGQATTPPSSRATVFDGVLHWRPQRRDIPRSRSSSLGAGSRMHGSCMSTNPSLSCATCLLGSTAPCRCLQPVPSRPRRLAHGSLFASLLAAASPRPLPVSPSPSPPLPSAPPSLPPDRRQRAVRSRLLHPVHLLRRPAALSRPLRGLQPPPRPSRALPPPLVLPSPVPRVPHHLPRSLPHRLLPLPPLLYPPPGGAVPLPLHGRRKRAVLPQRLGGAEVPLLGGPSASSRDSPPPLAGRSRGFLFGLPRLSLL</sequence>
<dbReference type="EMBL" id="JARKIE010000034">
    <property type="protein sequence ID" value="KAJ7696528.1"/>
    <property type="molecule type" value="Genomic_DNA"/>
</dbReference>
<feature type="compositionally biased region" description="Low complexity" evidence="1">
    <location>
        <begin position="122"/>
        <end position="160"/>
    </location>
</feature>